<gene>
    <name evidence="1" type="ORF">LOY88_002141</name>
</gene>
<protein>
    <submittedName>
        <fullName evidence="1">Uncharacterized protein</fullName>
    </submittedName>
</protein>
<dbReference type="EMBL" id="JALBCA010000024">
    <property type="protein sequence ID" value="KAI2389422.1"/>
    <property type="molecule type" value="Genomic_DNA"/>
</dbReference>
<sequence>MWFVTLWWGERTVFRDAVDECVWDKWEKWPQDAVPHHTLFIADPQLVDAHTYPGRPWPLSSLTIYLADLYLYRTHALLQQKLRPDSTFFLGDLFDGGREWSTPHSSSPDPRFKRYGDRAWLKEYGRFVRIYLDTFKLGGTRSFASPRGRKIIASLPGNHDLGFGNGIQLPVLQRFRAYFGEGNRVDMIGNHTFASVDSVSLSAMDQEKSVAGGPATGSFASKEIWEPTETFLNDFQKLRSRAIREELLLLNGKPENYVSTHTATDATAPIAPKILPALSSGDFPTVLLTHVPLFREAGTPCGPLREHWPPSSTDLPPEKDERNAIRIGWGYQYQNVLTPKISNDIINKTGPVIQIYSGDDHDYCEIQHQEFRGAPKEITVKSASFAMGVRRPGVQLASLWNPIDPNTGKSVNPSGSTTLQNNLCLLPDQLSVLLRYAYTFAFTIIILCVHAIYMTVRGPNDACGPILPLTEPCVGDISSTSVSSKCTSSSSPSGSESRFGTRYNNIIASRAASRSPPDDAARSSKVAPSSGFSAPDENTDRSRRANWEAMEKVKEKQWSSSRAATVCKQGFPQRLLRSLVSSLQWVGGICLVWYFWLLWTW</sequence>
<organism evidence="1">
    <name type="scientific">Ophidiomyces ophidiicola</name>
    <dbReference type="NCBI Taxonomy" id="1387563"/>
    <lineage>
        <taxon>Eukaryota</taxon>
        <taxon>Fungi</taxon>
        <taxon>Dikarya</taxon>
        <taxon>Ascomycota</taxon>
        <taxon>Pezizomycotina</taxon>
        <taxon>Eurotiomycetes</taxon>
        <taxon>Eurotiomycetidae</taxon>
        <taxon>Onygenales</taxon>
        <taxon>Onygenaceae</taxon>
        <taxon>Ophidiomyces</taxon>
    </lineage>
</organism>
<evidence type="ECO:0000313" key="1">
    <source>
        <dbReference type="EMBL" id="KAI2389422.1"/>
    </source>
</evidence>
<reference evidence="1" key="1">
    <citation type="journal article" date="2022" name="bioRxiv">
        <title>Population genetic analysis of Ophidiomyces ophidiicola, the causative agent of snake fungal disease, indicates recent introductions to the USA.</title>
        <authorList>
            <person name="Ladner J.T."/>
            <person name="Palmer J.M."/>
            <person name="Ettinger C.L."/>
            <person name="Stajich J.E."/>
            <person name="Farrell T.M."/>
            <person name="Glorioso B.M."/>
            <person name="Lawson B."/>
            <person name="Price S.J."/>
            <person name="Stengle A.G."/>
            <person name="Grear D.A."/>
            <person name="Lorch J.M."/>
        </authorList>
    </citation>
    <scope>NUCLEOTIDE SEQUENCE</scope>
    <source>
        <strain evidence="1">NWHC 24266-5</strain>
    </source>
</reference>
<comment type="caution">
    <text evidence="1">The sequence shown here is derived from an EMBL/GenBank/DDBJ whole genome shotgun (WGS) entry which is preliminary data.</text>
</comment>
<proteinExistence type="predicted"/>
<name>A0ACB8V374_9EURO</name>
<accession>A0ACB8V374</accession>